<dbReference type="InterPro" id="IPR058519">
    <property type="entry name" value="DUF8206"/>
</dbReference>
<keyword evidence="5" id="KW-1185">Reference proteome</keyword>
<evidence type="ECO:0000259" key="3">
    <source>
        <dbReference type="Pfam" id="PF26633"/>
    </source>
</evidence>
<comment type="caution">
    <text evidence="4">The sequence shown here is derived from an EMBL/GenBank/DDBJ whole genome shotgun (WGS) entry which is preliminary data.</text>
</comment>
<dbReference type="Pfam" id="PF26633">
    <property type="entry name" value="DUF8206"/>
    <property type="match status" value="1"/>
</dbReference>
<feature type="domain" description="DUF8206" evidence="3">
    <location>
        <begin position="100"/>
        <end position="176"/>
    </location>
</feature>
<dbReference type="PANTHER" id="PTHR32046:SF11">
    <property type="entry name" value="IMMUNE-ASSOCIATED NUCLEOTIDE-BINDING PROTEIN 10-LIKE"/>
    <property type="match status" value="1"/>
</dbReference>
<protein>
    <recommendedName>
        <fullName evidence="3">DUF8206 domain-containing protein</fullName>
    </recommendedName>
</protein>
<keyword evidence="1" id="KW-0175">Coiled coil</keyword>
<dbReference type="RefSeq" id="XP_066703608.1">
    <property type="nucleotide sequence ID" value="XM_066840981.1"/>
</dbReference>
<dbReference type="EMBL" id="JAQQWE010000003">
    <property type="protein sequence ID" value="KAK7959905.1"/>
    <property type="molecule type" value="Genomic_DNA"/>
</dbReference>
<proteinExistence type="predicted"/>
<feature type="coiled-coil region" evidence="1">
    <location>
        <begin position="201"/>
        <end position="228"/>
    </location>
</feature>
<evidence type="ECO:0000256" key="2">
    <source>
        <dbReference type="SAM" id="MobiDB-lite"/>
    </source>
</evidence>
<evidence type="ECO:0000256" key="1">
    <source>
        <dbReference type="SAM" id="Coils"/>
    </source>
</evidence>
<evidence type="ECO:0000313" key="4">
    <source>
        <dbReference type="EMBL" id="KAK7959905.1"/>
    </source>
</evidence>
<dbReference type="PANTHER" id="PTHR32046">
    <property type="entry name" value="G DOMAIN-CONTAINING PROTEIN"/>
    <property type="match status" value="1"/>
</dbReference>
<feature type="compositionally biased region" description="Polar residues" evidence="2">
    <location>
        <begin position="403"/>
        <end position="413"/>
    </location>
</feature>
<name>A0ABR1QPA8_9PEZI</name>
<organism evidence="4 5">
    <name type="scientific">Apiospora aurea</name>
    <dbReference type="NCBI Taxonomy" id="335848"/>
    <lineage>
        <taxon>Eukaryota</taxon>
        <taxon>Fungi</taxon>
        <taxon>Dikarya</taxon>
        <taxon>Ascomycota</taxon>
        <taxon>Pezizomycotina</taxon>
        <taxon>Sordariomycetes</taxon>
        <taxon>Xylariomycetidae</taxon>
        <taxon>Amphisphaeriales</taxon>
        <taxon>Apiosporaceae</taxon>
        <taxon>Apiospora</taxon>
    </lineage>
</organism>
<accession>A0ABR1QPA8</accession>
<evidence type="ECO:0000313" key="5">
    <source>
        <dbReference type="Proteomes" id="UP001391051"/>
    </source>
</evidence>
<gene>
    <name evidence="4" type="ORF">PG986_004759</name>
</gene>
<reference evidence="4 5" key="1">
    <citation type="submission" date="2023-01" db="EMBL/GenBank/DDBJ databases">
        <title>Analysis of 21 Apiospora genomes using comparative genomics revels a genus with tremendous synthesis potential of carbohydrate active enzymes and secondary metabolites.</title>
        <authorList>
            <person name="Sorensen T."/>
        </authorList>
    </citation>
    <scope>NUCLEOTIDE SEQUENCE [LARGE SCALE GENOMIC DNA]</scope>
    <source>
        <strain evidence="4 5">CBS 24483</strain>
    </source>
</reference>
<dbReference type="Proteomes" id="UP001391051">
    <property type="component" value="Unassembled WGS sequence"/>
</dbReference>
<dbReference type="GeneID" id="92074043"/>
<sequence>MDNLDDFRKSWDRSTKYTRALLEHVESLEPHQVKSTLSINRAREVIAQLTQPMADITDNIERTIRLNQDKIDELRSAKSKGKSLERSLHFERIEIDVERLREPRTVCKHPECVELKEVAGVKRPIYKSFCHDPCGLTDVEEEVMGHVQMMNCAAIDRSGYCRKCRHHWQQHLHIRYTQTERIVQDIDADVQAKLDANASDLVVKREAIKALKKKVKDLEKSLKEVQDAAIKFGLYLKKKSITPYNDAMIEYLDLLINEEKRQISHCSACGQDTTKNEERLETLEQNRTKYGQRIKLLETEMSKSNDSYAVLDEQGVDDQVKKLYNLKHFGKDLQAMREMVEWSKASGYREQELRPRIAKNMSTLSWLSSPVSNTASAVGSRVRGAVGAVSSAAGGLFGGRRGSASQPSNSTRSYDSDEEMKEEDDRSGTYQPRGTKRGQAKTDSPTRPGGYSFRERKRRF</sequence>
<feature type="region of interest" description="Disordered" evidence="2">
    <location>
        <begin position="392"/>
        <end position="460"/>
    </location>
</feature>